<dbReference type="Proteomes" id="UP000008177">
    <property type="component" value="Unplaced contigs"/>
</dbReference>
<evidence type="ECO:0000313" key="1">
    <source>
        <dbReference type="EMBL" id="CCD48884.1"/>
    </source>
</evidence>
<sequence length="43" mass="5129">MAFDGLALKKRFINFHITTTYRDTVALFGSNVYKYRTRRETPE</sequence>
<dbReference type="InParanoid" id="G2Y8F6"/>
<name>G2Y8F6_BOTF4</name>
<evidence type="ECO:0000313" key="2">
    <source>
        <dbReference type="Proteomes" id="UP000008177"/>
    </source>
</evidence>
<protein>
    <submittedName>
        <fullName evidence="1">Uncharacterized protein</fullName>
    </submittedName>
</protein>
<dbReference type="AlphaFoldDB" id="G2Y8F6"/>
<accession>G2Y8F6</accession>
<reference evidence="2" key="1">
    <citation type="journal article" date="2011" name="PLoS Genet.">
        <title>Genomic analysis of the necrotrophic fungal pathogens Sclerotinia sclerotiorum and Botrytis cinerea.</title>
        <authorList>
            <person name="Amselem J."/>
            <person name="Cuomo C.A."/>
            <person name="van Kan J.A."/>
            <person name="Viaud M."/>
            <person name="Benito E.P."/>
            <person name="Couloux A."/>
            <person name="Coutinho P.M."/>
            <person name="de Vries R.P."/>
            <person name="Dyer P.S."/>
            <person name="Fillinger S."/>
            <person name="Fournier E."/>
            <person name="Gout L."/>
            <person name="Hahn M."/>
            <person name="Kohn L."/>
            <person name="Lapalu N."/>
            <person name="Plummer K.M."/>
            <person name="Pradier J.M."/>
            <person name="Quevillon E."/>
            <person name="Sharon A."/>
            <person name="Simon A."/>
            <person name="ten Have A."/>
            <person name="Tudzynski B."/>
            <person name="Tudzynski P."/>
            <person name="Wincker P."/>
            <person name="Andrew M."/>
            <person name="Anthouard V."/>
            <person name="Beever R.E."/>
            <person name="Beffa R."/>
            <person name="Benoit I."/>
            <person name="Bouzid O."/>
            <person name="Brault B."/>
            <person name="Chen Z."/>
            <person name="Choquer M."/>
            <person name="Collemare J."/>
            <person name="Cotton P."/>
            <person name="Danchin E.G."/>
            <person name="Da Silva C."/>
            <person name="Gautier A."/>
            <person name="Giraud C."/>
            <person name="Giraud T."/>
            <person name="Gonzalez C."/>
            <person name="Grossetete S."/>
            <person name="Guldener U."/>
            <person name="Henrissat B."/>
            <person name="Howlett B.J."/>
            <person name="Kodira C."/>
            <person name="Kretschmer M."/>
            <person name="Lappartient A."/>
            <person name="Leroch M."/>
            <person name="Levis C."/>
            <person name="Mauceli E."/>
            <person name="Neuveglise C."/>
            <person name="Oeser B."/>
            <person name="Pearson M."/>
            <person name="Poulain J."/>
            <person name="Poussereau N."/>
            <person name="Quesneville H."/>
            <person name="Rascle C."/>
            <person name="Schumacher J."/>
            <person name="Segurens B."/>
            <person name="Sexton A."/>
            <person name="Silva E."/>
            <person name="Sirven C."/>
            <person name="Soanes D.M."/>
            <person name="Talbot N.J."/>
            <person name="Templeton M."/>
            <person name="Yandava C."/>
            <person name="Yarden O."/>
            <person name="Zeng Q."/>
            <person name="Rollins J.A."/>
            <person name="Lebrun M.H."/>
            <person name="Dickman M."/>
        </authorList>
    </citation>
    <scope>NUCLEOTIDE SEQUENCE [LARGE SCALE GENOMIC DNA]</scope>
    <source>
        <strain evidence="2">T4</strain>
    </source>
</reference>
<proteinExistence type="predicted"/>
<gene>
    <name evidence="1" type="ORF">BofuT4_uP032940.1</name>
</gene>
<organism evidence="1 2">
    <name type="scientific">Botryotinia fuckeliana (strain T4)</name>
    <name type="common">Noble rot fungus</name>
    <name type="synonym">Botrytis cinerea</name>
    <dbReference type="NCBI Taxonomy" id="999810"/>
    <lineage>
        <taxon>Eukaryota</taxon>
        <taxon>Fungi</taxon>
        <taxon>Dikarya</taxon>
        <taxon>Ascomycota</taxon>
        <taxon>Pezizomycotina</taxon>
        <taxon>Leotiomycetes</taxon>
        <taxon>Helotiales</taxon>
        <taxon>Sclerotiniaceae</taxon>
        <taxon>Botrytis</taxon>
    </lineage>
</organism>
<dbReference type="HOGENOM" id="CLU_3242048_0_0_1"/>
<dbReference type="EMBL" id="FQ790297">
    <property type="protein sequence ID" value="CCD48884.1"/>
    <property type="molecule type" value="Genomic_DNA"/>
</dbReference>